<dbReference type="Pfam" id="PF00089">
    <property type="entry name" value="Trypsin"/>
    <property type="match status" value="1"/>
</dbReference>
<keyword evidence="8" id="KW-1185">Reference proteome</keyword>
<keyword evidence="5" id="KW-0325">Glycoprotein</keyword>
<dbReference type="InterPro" id="IPR050430">
    <property type="entry name" value="Peptidase_S1"/>
</dbReference>
<evidence type="ECO:0000256" key="5">
    <source>
        <dbReference type="ARBA" id="ARBA00023180"/>
    </source>
</evidence>
<dbReference type="AlphaFoldDB" id="A0A8J5JBA4"/>
<keyword evidence="4" id="KW-1015">Disulfide bond</keyword>
<evidence type="ECO:0000313" key="8">
    <source>
        <dbReference type="Proteomes" id="UP000709295"/>
    </source>
</evidence>
<dbReference type="PROSITE" id="PS00135">
    <property type="entry name" value="TRYPSIN_SER"/>
    <property type="match status" value="1"/>
</dbReference>
<dbReference type="FunFam" id="2.40.10.10:FF:000054">
    <property type="entry name" value="Complement C1r subcomponent"/>
    <property type="match status" value="1"/>
</dbReference>
<comment type="caution">
    <text evidence="7">The sequence shown here is derived from an EMBL/GenBank/DDBJ whole genome shotgun (WGS) entry which is preliminary data.</text>
</comment>
<comment type="subcellular location">
    <subcellularLocation>
        <location evidence="1">Secreted</location>
    </subcellularLocation>
</comment>
<dbReference type="InterPro" id="IPR001254">
    <property type="entry name" value="Trypsin_dom"/>
</dbReference>
<reference evidence="7" key="1">
    <citation type="submission" date="2021-01" db="EMBL/GenBank/DDBJ databases">
        <title>Phytophthora aleatoria, a newly-described species from Pinus radiata is distinct from Phytophthora cactorum isolates based on comparative genomics.</title>
        <authorList>
            <person name="Mcdougal R."/>
            <person name="Panda P."/>
            <person name="Williams N."/>
            <person name="Studholme D.J."/>
        </authorList>
    </citation>
    <scope>NUCLEOTIDE SEQUENCE</scope>
    <source>
        <strain evidence="7">NZFS 4037</strain>
    </source>
</reference>
<proteinExistence type="predicted"/>
<protein>
    <recommendedName>
        <fullName evidence="6">Peptidase S1 domain-containing protein</fullName>
    </recommendedName>
</protein>
<evidence type="ECO:0000256" key="1">
    <source>
        <dbReference type="ARBA" id="ARBA00004613"/>
    </source>
</evidence>
<dbReference type="PANTHER" id="PTHR24276">
    <property type="entry name" value="POLYSERASE-RELATED"/>
    <property type="match status" value="1"/>
</dbReference>
<dbReference type="InterPro" id="IPR033116">
    <property type="entry name" value="TRYPSIN_SER"/>
</dbReference>
<dbReference type="GO" id="GO:0006508">
    <property type="term" value="P:proteolysis"/>
    <property type="evidence" value="ECO:0007669"/>
    <property type="project" value="InterPro"/>
</dbReference>
<dbReference type="SMART" id="SM00020">
    <property type="entry name" value="Tryp_SPc"/>
    <property type="match status" value="1"/>
</dbReference>
<sequence length="204" mass="23002">ASTYCWWKRRTDRHQDVCYRGSIKPRQHQFLRRRSHLSDPSPHCVTLREPRHSLGGNWIPLPQRQSGREHIRVLFVMNHPSYSQNSDNTNYTNHFAVLELETPRKSKPVKLAAPDDSDFKAEKWVVSMGWVSISEVNITYSYELTTIGSSVLNRDSCFGDSGGSLIPEGPETTEDVLIGFVSWGIGDSCGRDGYPGIYSGVSNA</sequence>
<evidence type="ECO:0000256" key="3">
    <source>
        <dbReference type="ARBA" id="ARBA00022729"/>
    </source>
</evidence>
<keyword evidence="2" id="KW-0964">Secreted</keyword>
<gene>
    <name evidence="7" type="ORF">JG688_00006422</name>
</gene>
<feature type="domain" description="Peptidase S1" evidence="6">
    <location>
        <begin position="43"/>
        <end position="204"/>
    </location>
</feature>
<evidence type="ECO:0000259" key="6">
    <source>
        <dbReference type="PROSITE" id="PS50240"/>
    </source>
</evidence>
<feature type="non-terminal residue" evidence="7">
    <location>
        <position position="204"/>
    </location>
</feature>
<dbReference type="PANTHER" id="PTHR24276:SF98">
    <property type="entry name" value="FI18310P1-RELATED"/>
    <property type="match status" value="1"/>
</dbReference>
<organism evidence="7 8">
    <name type="scientific">Phytophthora aleatoria</name>
    <dbReference type="NCBI Taxonomy" id="2496075"/>
    <lineage>
        <taxon>Eukaryota</taxon>
        <taxon>Sar</taxon>
        <taxon>Stramenopiles</taxon>
        <taxon>Oomycota</taxon>
        <taxon>Peronosporomycetes</taxon>
        <taxon>Peronosporales</taxon>
        <taxon>Peronosporaceae</taxon>
        <taxon>Phytophthora</taxon>
    </lineage>
</organism>
<evidence type="ECO:0000313" key="7">
    <source>
        <dbReference type="EMBL" id="KAG6967190.1"/>
    </source>
</evidence>
<dbReference type="Proteomes" id="UP000709295">
    <property type="component" value="Unassembled WGS sequence"/>
</dbReference>
<evidence type="ECO:0000256" key="2">
    <source>
        <dbReference type="ARBA" id="ARBA00022525"/>
    </source>
</evidence>
<dbReference type="PROSITE" id="PS50240">
    <property type="entry name" value="TRYPSIN_DOM"/>
    <property type="match status" value="1"/>
</dbReference>
<name>A0A8J5JBA4_9STRA</name>
<dbReference type="EMBL" id="JAENGY010000280">
    <property type="protein sequence ID" value="KAG6967190.1"/>
    <property type="molecule type" value="Genomic_DNA"/>
</dbReference>
<dbReference type="GO" id="GO:0005576">
    <property type="term" value="C:extracellular region"/>
    <property type="evidence" value="ECO:0007669"/>
    <property type="project" value="UniProtKB-SubCell"/>
</dbReference>
<evidence type="ECO:0000256" key="4">
    <source>
        <dbReference type="ARBA" id="ARBA00023157"/>
    </source>
</evidence>
<accession>A0A8J5JBA4</accession>
<keyword evidence="3" id="KW-0732">Signal</keyword>
<dbReference type="GO" id="GO:0004252">
    <property type="term" value="F:serine-type endopeptidase activity"/>
    <property type="evidence" value="ECO:0007669"/>
    <property type="project" value="InterPro"/>
</dbReference>